<evidence type="ECO:0000256" key="4">
    <source>
        <dbReference type="ARBA" id="ARBA00023136"/>
    </source>
</evidence>
<feature type="domain" description="SusD-like N-terminal" evidence="7">
    <location>
        <begin position="94"/>
        <end position="234"/>
    </location>
</feature>
<keyword evidence="9" id="KW-1185">Reference proteome</keyword>
<dbReference type="Proteomes" id="UP000602057">
    <property type="component" value="Unassembled WGS sequence"/>
</dbReference>
<dbReference type="GO" id="GO:0009279">
    <property type="term" value="C:cell outer membrane"/>
    <property type="evidence" value="ECO:0007669"/>
    <property type="project" value="UniProtKB-SubCell"/>
</dbReference>
<dbReference type="Gene3D" id="1.25.40.390">
    <property type="match status" value="1"/>
</dbReference>
<accession>A0A8J6Q9A4</accession>
<evidence type="ECO:0000259" key="6">
    <source>
        <dbReference type="Pfam" id="PF07980"/>
    </source>
</evidence>
<keyword evidence="3" id="KW-0732">Signal</keyword>
<dbReference type="Pfam" id="PF14322">
    <property type="entry name" value="SusD-like_3"/>
    <property type="match status" value="1"/>
</dbReference>
<evidence type="ECO:0000313" key="8">
    <source>
        <dbReference type="EMBL" id="MBD0836066.1"/>
    </source>
</evidence>
<feature type="domain" description="RagB/SusD" evidence="6">
    <location>
        <begin position="318"/>
        <end position="617"/>
    </location>
</feature>
<evidence type="ECO:0000259" key="7">
    <source>
        <dbReference type="Pfam" id="PF14322"/>
    </source>
</evidence>
<dbReference type="InterPro" id="IPR012944">
    <property type="entry name" value="SusD_RagB_dom"/>
</dbReference>
<protein>
    <submittedName>
        <fullName evidence="8">RagB/SusD family nutrient uptake outer membrane protein</fullName>
    </submittedName>
</protein>
<comment type="subcellular location">
    <subcellularLocation>
        <location evidence="1">Cell outer membrane</location>
    </subcellularLocation>
</comment>
<keyword evidence="4" id="KW-0472">Membrane</keyword>
<reference evidence="8" key="1">
    <citation type="journal article" date="2013" name="Int. J. Syst. Evol. Microbiol.">
        <title>Aestuariibaculum suncheonense gen. nov., sp. nov., a marine bacterium of the family Flavobacteriaceae isolated from a tidal flat and emended descriptions of the genera Gaetbulibacter and Tamlana.</title>
        <authorList>
            <person name="Jeong S.H."/>
            <person name="Park M.S."/>
            <person name="Jin H.M."/>
            <person name="Lee K."/>
            <person name="Park W."/>
            <person name="Jeon C.O."/>
        </authorList>
    </citation>
    <scope>NUCLEOTIDE SEQUENCE</scope>
    <source>
        <strain evidence="8">SC17</strain>
    </source>
</reference>
<evidence type="ECO:0000256" key="1">
    <source>
        <dbReference type="ARBA" id="ARBA00004442"/>
    </source>
</evidence>
<evidence type="ECO:0000313" key="9">
    <source>
        <dbReference type="Proteomes" id="UP000602057"/>
    </source>
</evidence>
<dbReference type="InterPro" id="IPR033985">
    <property type="entry name" value="SusD-like_N"/>
</dbReference>
<comment type="caution">
    <text evidence="8">The sequence shown here is derived from an EMBL/GenBank/DDBJ whole genome shotgun (WGS) entry which is preliminary data.</text>
</comment>
<gene>
    <name evidence="8" type="ORF">ICJ84_11500</name>
</gene>
<evidence type="ECO:0000256" key="3">
    <source>
        <dbReference type="ARBA" id="ARBA00022729"/>
    </source>
</evidence>
<comment type="similarity">
    <text evidence="2">Belongs to the SusD family.</text>
</comment>
<name>A0A8J6Q9A4_9FLAO</name>
<evidence type="ECO:0000256" key="2">
    <source>
        <dbReference type="ARBA" id="ARBA00006275"/>
    </source>
</evidence>
<dbReference type="EMBL" id="JACVXC010000004">
    <property type="protein sequence ID" value="MBD0836066.1"/>
    <property type="molecule type" value="Genomic_DNA"/>
</dbReference>
<dbReference type="RefSeq" id="WP_188216560.1">
    <property type="nucleotide sequence ID" value="NZ_BAABGH010000007.1"/>
</dbReference>
<proteinExistence type="inferred from homology"/>
<dbReference type="InterPro" id="IPR011990">
    <property type="entry name" value="TPR-like_helical_dom_sf"/>
</dbReference>
<dbReference type="SUPFAM" id="SSF48452">
    <property type="entry name" value="TPR-like"/>
    <property type="match status" value="1"/>
</dbReference>
<evidence type="ECO:0000256" key="5">
    <source>
        <dbReference type="ARBA" id="ARBA00023237"/>
    </source>
</evidence>
<keyword evidence="5" id="KW-0998">Cell outer membrane</keyword>
<sequence length="617" mass="70622">MKKTIYKTLILFTAFLINVSCNKDYLDVSDELAGEQTMEEIFSIPSQVRSFHRNIFTGIPESSNMIFSPSYTLGGLDNPWAGLTDELKAAQGTLRSVTTNGYNSGNAPFHRWGTLYTLIRQANLFLDNAKVIPQSGEADFIDIDELSQLKAQARFLRAYYHYLLFELYGPIPIMDFAADPSSPDLDFARNSVDEVVNFIDSELKAVSEQLNDIETADAFLALPTKGVALAVRGRLLMYAASPLFNGEYQEALSLTDKDGKQLFPERDDSKWQRALDAMQEFIDFAEDGYYSLYKEYNTNGTYNPDTSLYNLFRSVNEEVIWASPRSSWGTLSNEGIDRRCTPRTERGGFASIAITQELVDDYLMVDGLPIEESPLYSETGFSTAGEDISGHVGEGIYKMWINREPRFYQTVFFQNRNWHISNNKIQFHRGSGNGNMSSNYPWSGYMLYKRISREIYNSGSYPRNEYRPAILYRLAEFYLLYAEALNEVNPSDTRVIEYVDRIRERAGIPKLIDIKPEIVGNKIAQREAIRREMRVELATEGQRYFDVRRWMIAENPVGEGGQGGPFYGMNMSAEQDDATFYQRTPYENRVWNTAMYLYPIPLNEIQKSEKLVQNPGW</sequence>
<dbReference type="Pfam" id="PF07980">
    <property type="entry name" value="SusD_RagB"/>
    <property type="match status" value="1"/>
</dbReference>
<reference evidence="8" key="2">
    <citation type="submission" date="2020-09" db="EMBL/GenBank/DDBJ databases">
        <authorList>
            <person name="Wu Z."/>
        </authorList>
    </citation>
    <scope>NUCLEOTIDE SEQUENCE</scope>
    <source>
        <strain evidence="8">SC17</strain>
    </source>
</reference>
<dbReference type="AlphaFoldDB" id="A0A8J6Q9A4"/>
<organism evidence="8 9">
    <name type="scientific">Aestuariibaculum suncheonense</name>
    <dbReference type="NCBI Taxonomy" id="1028745"/>
    <lineage>
        <taxon>Bacteria</taxon>
        <taxon>Pseudomonadati</taxon>
        <taxon>Bacteroidota</taxon>
        <taxon>Flavobacteriia</taxon>
        <taxon>Flavobacteriales</taxon>
        <taxon>Flavobacteriaceae</taxon>
    </lineage>
</organism>